<dbReference type="Gene3D" id="2.40.170.20">
    <property type="entry name" value="TonB-dependent receptor, beta-barrel domain"/>
    <property type="match status" value="2"/>
</dbReference>
<keyword evidence="3 12" id="KW-1134">Transmembrane beta strand</keyword>
<keyword evidence="5 12" id="KW-0812">Transmembrane</keyword>
<accession>A0A0J7XQZ3</accession>
<keyword evidence="11 12" id="KW-0998">Cell outer membrane</keyword>
<comment type="caution">
    <text evidence="19">The sequence shown here is derived from an EMBL/GenBank/DDBJ whole genome shotgun (WGS) entry which is preliminary data.</text>
</comment>
<dbReference type="OrthoDB" id="9760333at2"/>
<feature type="short sequence motif" description="TonB C-terminal box" evidence="14">
    <location>
        <begin position="894"/>
        <end position="911"/>
    </location>
</feature>
<evidence type="ECO:0000256" key="13">
    <source>
        <dbReference type="PROSITE-ProRule" id="PRU10143"/>
    </source>
</evidence>
<dbReference type="EMBL" id="JACU01000007">
    <property type="protein sequence ID" value="KMS53478.1"/>
    <property type="molecule type" value="Genomic_DNA"/>
</dbReference>
<dbReference type="Pfam" id="PF00593">
    <property type="entry name" value="TonB_dep_Rec_b-barrel"/>
    <property type="match status" value="1"/>
</dbReference>
<keyword evidence="8" id="KW-0406">Ion transport</keyword>
<keyword evidence="7" id="KW-0408">Iron</keyword>
<proteinExistence type="inferred from homology"/>
<evidence type="ECO:0000256" key="1">
    <source>
        <dbReference type="ARBA" id="ARBA00004571"/>
    </source>
</evidence>
<keyword evidence="20" id="KW-1185">Reference proteome</keyword>
<dbReference type="RefSeq" id="WP_059152431.1">
    <property type="nucleotide sequence ID" value="NZ_KQ130455.1"/>
</dbReference>
<evidence type="ECO:0000256" key="8">
    <source>
        <dbReference type="ARBA" id="ARBA00023065"/>
    </source>
</evidence>
<dbReference type="AlphaFoldDB" id="A0A0J7XQZ3"/>
<evidence type="ECO:0000256" key="10">
    <source>
        <dbReference type="ARBA" id="ARBA00023136"/>
    </source>
</evidence>
<evidence type="ECO:0000256" key="16">
    <source>
        <dbReference type="SAM" id="SignalP"/>
    </source>
</evidence>
<feature type="chain" id="PRO_5005291997" evidence="16">
    <location>
        <begin position="43"/>
        <end position="911"/>
    </location>
</feature>
<evidence type="ECO:0000256" key="15">
    <source>
        <dbReference type="RuleBase" id="RU003357"/>
    </source>
</evidence>
<evidence type="ECO:0000259" key="18">
    <source>
        <dbReference type="Pfam" id="PF07715"/>
    </source>
</evidence>
<evidence type="ECO:0000256" key="3">
    <source>
        <dbReference type="ARBA" id="ARBA00022452"/>
    </source>
</evidence>
<dbReference type="PANTHER" id="PTHR32552:SF81">
    <property type="entry name" value="TONB-DEPENDENT OUTER MEMBRANE RECEPTOR"/>
    <property type="match status" value="1"/>
</dbReference>
<evidence type="ECO:0000256" key="11">
    <source>
        <dbReference type="ARBA" id="ARBA00023237"/>
    </source>
</evidence>
<keyword evidence="6 16" id="KW-0732">Signal</keyword>
<evidence type="ECO:0000256" key="12">
    <source>
        <dbReference type="PROSITE-ProRule" id="PRU01360"/>
    </source>
</evidence>
<dbReference type="InterPro" id="IPR039426">
    <property type="entry name" value="TonB-dep_rcpt-like"/>
</dbReference>
<keyword evidence="2 12" id="KW-0813">Transport</keyword>
<evidence type="ECO:0000313" key="20">
    <source>
        <dbReference type="Proteomes" id="UP000052268"/>
    </source>
</evidence>
<dbReference type="GO" id="GO:0006826">
    <property type="term" value="P:iron ion transport"/>
    <property type="evidence" value="ECO:0007669"/>
    <property type="project" value="UniProtKB-KW"/>
</dbReference>
<dbReference type="PROSITE" id="PS52016">
    <property type="entry name" value="TONB_DEPENDENT_REC_3"/>
    <property type="match status" value="1"/>
</dbReference>
<dbReference type="PROSITE" id="PS00430">
    <property type="entry name" value="TONB_DEPENDENT_REC_1"/>
    <property type="match status" value="1"/>
</dbReference>
<dbReference type="InterPro" id="IPR012910">
    <property type="entry name" value="Plug_dom"/>
</dbReference>
<evidence type="ECO:0000256" key="7">
    <source>
        <dbReference type="ARBA" id="ARBA00023004"/>
    </source>
</evidence>
<dbReference type="InterPro" id="IPR010916">
    <property type="entry name" value="TonB_box_CS"/>
</dbReference>
<dbReference type="Proteomes" id="UP000052268">
    <property type="component" value="Unassembled WGS sequence"/>
</dbReference>
<gene>
    <name evidence="19" type="ORF">V474_22450</name>
</gene>
<evidence type="ECO:0000256" key="4">
    <source>
        <dbReference type="ARBA" id="ARBA00022496"/>
    </source>
</evidence>
<keyword evidence="4" id="KW-0410">Iron transport</keyword>
<evidence type="ECO:0000256" key="9">
    <source>
        <dbReference type="ARBA" id="ARBA00023077"/>
    </source>
</evidence>
<dbReference type="PANTHER" id="PTHR32552">
    <property type="entry name" value="FERRICHROME IRON RECEPTOR-RELATED"/>
    <property type="match status" value="1"/>
</dbReference>
<evidence type="ECO:0000256" key="14">
    <source>
        <dbReference type="PROSITE-ProRule" id="PRU10144"/>
    </source>
</evidence>
<feature type="domain" description="TonB-dependent receptor-like beta-barrel" evidence="17">
    <location>
        <begin position="310"/>
        <end position="874"/>
    </location>
</feature>
<evidence type="ECO:0000256" key="2">
    <source>
        <dbReference type="ARBA" id="ARBA00022448"/>
    </source>
</evidence>
<feature type="short sequence motif" description="TonB box" evidence="13">
    <location>
        <begin position="61"/>
        <end position="67"/>
    </location>
</feature>
<dbReference type="Pfam" id="PF07715">
    <property type="entry name" value="Plug"/>
    <property type="match status" value="1"/>
</dbReference>
<keyword evidence="9 13" id="KW-0798">TonB box</keyword>
<sequence>MKGSSAGIAARVSRMAMETALGRAGLAAGIAVAGLASPAALAQESGSQNTAPQAGEQYADTIIVTATKREQTLQDVPVAVSVTTGATLERAQIRDLKDLQSVVPSLRVNQLQSSANTNFYIRGFGNGANNAGIEPSVGLFVDGVYRSRSASMIADFPDVERIEVLRGPQSTLFGKNASAGVISIVTRKPQFEFGGNVEASYGNYDAVVVKGVVTGPITQNIAFSLAGGINKRDGIVKDLADTGARTNERDRWFTRGQLLFDNHDGFAVRLIGDYSKIDENCCAVVNLRQAAPTAAIFALGAAVNQPGEKYDNIGYNNFQSSNNIKNWGVSGELSYDLGDVKLTSITSYRRTDAVTNQDSDFSSADLLGRNWQDLQIKTFTQELRASFEVGDRISGLIGGYYFNEKIDQNNQVLWGDDARTYADLLVRSLSGGALNVPTLETAFGASEGNPAKYTNQFFASGTGLTEAYKLKNEAYSGFGQLDFEVAPGLIVTGGLNYTHDTKRFATGTTSNDVFAAIDFNDPRYAGFRQTLLYQGALSQTVGNLLGLGRSATAAEIGAFAGANGAAFAQVNAGATAFAAGNANNPSANPLNGLRALQYFPPFMNLPNAVEPGRVSDGDFSYTARVAWDASPAINLYAAWATGYKAASINLSRDSRPTPADLVALRAQGLAVTNLTSGSRFANAENATVYELGFKGNWGIVSANVAVFKQIIKNFQSNIFTGSGFFLANAGKQSAFGIEFEGSAKPIDPLTLTLSWTYLDPKYDTFKLSAFGDLSGTTPAGVSPLSVTFGAEFVQPVGSGGDRVILRGDYHYEAQFRLVEGLPGLVTRDAAGNVTSVAAALAAAREFKQDINDVNASLTYAMASGIEVSVWGRNLLNDRTILQIFDSPAQPGSISGYPNQPRTYGVAARYRF</sequence>
<dbReference type="InterPro" id="IPR000531">
    <property type="entry name" value="Beta-barrel_TonB"/>
</dbReference>
<dbReference type="InterPro" id="IPR010917">
    <property type="entry name" value="TonB_rcpt_CS"/>
</dbReference>
<evidence type="ECO:0000313" key="19">
    <source>
        <dbReference type="EMBL" id="KMS53478.1"/>
    </source>
</evidence>
<dbReference type="PATRIC" id="fig|1114963.3.peg.3331"/>
<dbReference type="InterPro" id="IPR036942">
    <property type="entry name" value="Beta-barrel_TonB_sf"/>
</dbReference>
<evidence type="ECO:0000259" key="17">
    <source>
        <dbReference type="Pfam" id="PF00593"/>
    </source>
</evidence>
<feature type="domain" description="TonB-dependent receptor plug" evidence="18">
    <location>
        <begin position="73"/>
        <end position="181"/>
    </location>
</feature>
<comment type="similarity">
    <text evidence="12 15">Belongs to the TonB-dependent receptor family.</text>
</comment>
<feature type="signal peptide" evidence="16">
    <location>
        <begin position="1"/>
        <end position="42"/>
    </location>
</feature>
<comment type="subcellular location">
    <subcellularLocation>
        <location evidence="1 12">Cell outer membrane</location>
        <topology evidence="1 12">Multi-pass membrane protein</topology>
    </subcellularLocation>
</comment>
<keyword evidence="10 12" id="KW-0472">Membrane</keyword>
<dbReference type="SUPFAM" id="SSF56935">
    <property type="entry name" value="Porins"/>
    <property type="match status" value="1"/>
</dbReference>
<reference evidence="19 20" key="1">
    <citation type="journal article" date="2015" name="G3 (Bethesda)">
        <title>Insights into Ongoing Evolution of the Hexachlorocyclohexane Catabolic Pathway from Comparative Genomics of Ten Sphingomonadaceae Strains.</title>
        <authorList>
            <person name="Pearce S.L."/>
            <person name="Oakeshott J.G."/>
            <person name="Pandey G."/>
        </authorList>
    </citation>
    <scope>NUCLEOTIDE SEQUENCE [LARGE SCALE GENOMIC DNA]</scope>
    <source>
        <strain evidence="19 20">LL02</strain>
    </source>
</reference>
<evidence type="ECO:0000256" key="5">
    <source>
        <dbReference type="ARBA" id="ARBA00022692"/>
    </source>
</evidence>
<keyword evidence="19" id="KW-0675">Receptor</keyword>
<dbReference type="PROSITE" id="PS01156">
    <property type="entry name" value="TONB_DEPENDENT_REC_2"/>
    <property type="match status" value="1"/>
</dbReference>
<name>A0A0J7XQZ3_9SPHN</name>
<organism evidence="19 20">
    <name type="scientific">Novosphingobium barchaimii LL02</name>
    <dbReference type="NCBI Taxonomy" id="1114963"/>
    <lineage>
        <taxon>Bacteria</taxon>
        <taxon>Pseudomonadati</taxon>
        <taxon>Pseudomonadota</taxon>
        <taxon>Alphaproteobacteria</taxon>
        <taxon>Sphingomonadales</taxon>
        <taxon>Sphingomonadaceae</taxon>
        <taxon>Novosphingobium</taxon>
    </lineage>
</organism>
<dbReference type="GO" id="GO:0009279">
    <property type="term" value="C:cell outer membrane"/>
    <property type="evidence" value="ECO:0007669"/>
    <property type="project" value="UniProtKB-SubCell"/>
</dbReference>
<evidence type="ECO:0000256" key="6">
    <source>
        <dbReference type="ARBA" id="ARBA00022729"/>
    </source>
</evidence>
<protein>
    <submittedName>
        <fullName evidence="19">TonB-denpendent receptor</fullName>
    </submittedName>
</protein>